<name>A0A967B4R8_9MICO</name>
<dbReference type="InterPro" id="IPR001034">
    <property type="entry name" value="DeoR_HTH"/>
</dbReference>
<keyword evidence="8" id="KW-1185">Reference proteome</keyword>
<comment type="function">
    <text evidence="5">Repressor of the lactose catabolism operon. Galactose-6-phosphate is the inducer.</text>
</comment>
<evidence type="ECO:0000313" key="8">
    <source>
        <dbReference type="Proteomes" id="UP000744769"/>
    </source>
</evidence>
<reference evidence="7" key="1">
    <citation type="submission" date="2020-03" db="EMBL/GenBank/DDBJ databases">
        <title>Draft sequencing of Calidifontibacter sp. DB0510.</title>
        <authorList>
            <person name="Kim D.-U."/>
        </authorList>
    </citation>
    <scope>NUCLEOTIDE SEQUENCE</scope>
    <source>
        <strain evidence="7">DB0510</strain>
    </source>
</reference>
<dbReference type="SMART" id="SM01134">
    <property type="entry name" value="DeoRC"/>
    <property type="match status" value="1"/>
</dbReference>
<evidence type="ECO:0000313" key="7">
    <source>
        <dbReference type="EMBL" id="NHN57335.1"/>
    </source>
</evidence>
<dbReference type="EMBL" id="JAAOIV010000014">
    <property type="protein sequence ID" value="NHN57335.1"/>
    <property type="molecule type" value="Genomic_DNA"/>
</dbReference>
<dbReference type="PANTHER" id="PTHR30363">
    <property type="entry name" value="HTH-TYPE TRANSCRIPTIONAL REGULATOR SRLR-RELATED"/>
    <property type="match status" value="1"/>
</dbReference>
<dbReference type="InterPro" id="IPR036390">
    <property type="entry name" value="WH_DNA-bd_sf"/>
</dbReference>
<accession>A0A967B4R8</accession>
<keyword evidence="2" id="KW-0678">Repressor</keyword>
<comment type="caution">
    <text evidence="7">The sequence shown here is derived from an EMBL/GenBank/DDBJ whole genome shotgun (WGS) entry which is preliminary data.</text>
</comment>
<dbReference type="InterPro" id="IPR036388">
    <property type="entry name" value="WH-like_DNA-bd_sf"/>
</dbReference>
<dbReference type="Gene3D" id="1.10.10.10">
    <property type="entry name" value="Winged helix-like DNA-binding domain superfamily/Winged helix DNA-binding domain"/>
    <property type="match status" value="1"/>
</dbReference>
<dbReference type="SMART" id="SM00420">
    <property type="entry name" value="HTH_DEOR"/>
    <property type="match status" value="1"/>
</dbReference>
<feature type="domain" description="HTH deoR-type" evidence="6">
    <location>
        <begin position="3"/>
        <end position="58"/>
    </location>
</feature>
<dbReference type="InterPro" id="IPR050313">
    <property type="entry name" value="Carb_Metab_HTH_regulators"/>
</dbReference>
<gene>
    <name evidence="7" type="ORF">G9U51_16310</name>
</gene>
<dbReference type="SUPFAM" id="SSF100950">
    <property type="entry name" value="NagB/RpiA/CoA transferase-like"/>
    <property type="match status" value="1"/>
</dbReference>
<sequence>MYGAERQQQIVIEARRQGRVEVTALAESLGVTPETVRRDLSTLENRGVLKRVHGGAIPVERLDLEPALTVRSSRLTEQKKRIAARALDEIAAGATVLLDSGSTTHALAEMLPPDRDLTVVTNSMQIGDLLSGRAGLTLFVIGGRVRGLTGAAVGEWALTALRSLTVDLAFVGTNGMSADRGLTTPDQAEASVKSAMLDAARRSVLLADASKFGTDHLHTFAGLDRIDLIVTDDALAAADAKALAARGPQVVRA</sequence>
<evidence type="ECO:0000256" key="4">
    <source>
        <dbReference type="ARBA" id="ARBA00023163"/>
    </source>
</evidence>
<dbReference type="Pfam" id="PF08220">
    <property type="entry name" value="HTH_DeoR"/>
    <property type="match status" value="1"/>
</dbReference>
<dbReference type="Gene3D" id="3.40.50.1360">
    <property type="match status" value="1"/>
</dbReference>
<evidence type="ECO:0000259" key="6">
    <source>
        <dbReference type="PROSITE" id="PS51000"/>
    </source>
</evidence>
<evidence type="ECO:0000256" key="1">
    <source>
        <dbReference type="ARBA" id="ARBA00021390"/>
    </source>
</evidence>
<dbReference type="InterPro" id="IPR037171">
    <property type="entry name" value="NagB/RpiA_transferase-like"/>
</dbReference>
<dbReference type="Proteomes" id="UP000744769">
    <property type="component" value="Unassembled WGS sequence"/>
</dbReference>
<proteinExistence type="predicted"/>
<organism evidence="7 8">
    <name type="scientific">Metallococcus carri</name>
    <dbReference type="NCBI Taxonomy" id="1656884"/>
    <lineage>
        <taxon>Bacteria</taxon>
        <taxon>Bacillati</taxon>
        <taxon>Actinomycetota</taxon>
        <taxon>Actinomycetes</taxon>
        <taxon>Micrococcales</taxon>
        <taxon>Dermacoccaceae</taxon>
        <taxon>Metallococcus</taxon>
    </lineage>
</organism>
<dbReference type="AlphaFoldDB" id="A0A967B4R8"/>
<keyword evidence="4" id="KW-0804">Transcription</keyword>
<dbReference type="SUPFAM" id="SSF46785">
    <property type="entry name" value="Winged helix' DNA-binding domain"/>
    <property type="match status" value="1"/>
</dbReference>
<protein>
    <recommendedName>
        <fullName evidence="1">Lactose phosphotransferase system repressor</fullName>
    </recommendedName>
</protein>
<dbReference type="Pfam" id="PF00455">
    <property type="entry name" value="DeoRC"/>
    <property type="match status" value="1"/>
</dbReference>
<evidence type="ECO:0000256" key="5">
    <source>
        <dbReference type="ARBA" id="ARBA00024937"/>
    </source>
</evidence>
<dbReference type="PROSITE" id="PS51000">
    <property type="entry name" value="HTH_DEOR_2"/>
    <property type="match status" value="1"/>
</dbReference>
<dbReference type="RefSeq" id="WP_166198538.1">
    <property type="nucleotide sequence ID" value="NZ_JAAOIV010000014.1"/>
</dbReference>
<dbReference type="PANTHER" id="PTHR30363:SF4">
    <property type="entry name" value="GLYCEROL-3-PHOSPHATE REGULON REPRESSOR"/>
    <property type="match status" value="1"/>
</dbReference>
<evidence type="ECO:0000256" key="3">
    <source>
        <dbReference type="ARBA" id="ARBA00023015"/>
    </source>
</evidence>
<keyword evidence="3" id="KW-0805">Transcription regulation</keyword>
<dbReference type="GO" id="GO:0003700">
    <property type="term" value="F:DNA-binding transcription factor activity"/>
    <property type="evidence" value="ECO:0007669"/>
    <property type="project" value="InterPro"/>
</dbReference>
<dbReference type="InterPro" id="IPR014036">
    <property type="entry name" value="DeoR-like_C"/>
</dbReference>
<evidence type="ECO:0000256" key="2">
    <source>
        <dbReference type="ARBA" id="ARBA00022491"/>
    </source>
</evidence>
<dbReference type="PRINTS" id="PR00037">
    <property type="entry name" value="HTHLACR"/>
</dbReference>